<dbReference type="InterPro" id="IPR018060">
    <property type="entry name" value="HTH_AraC"/>
</dbReference>
<evidence type="ECO:0000313" key="6">
    <source>
        <dbReference type="Proteomes" id="UP000190328"/>
    </source>
</evidence>
<organism evidence="5 6">
    <name type="scientific">Pilibacter termitis</name>
    <dbReference type="NCBI Taxonomy" id="263852"/>
    <lineage>
        <taxon>Bacteria</taxon>
        <taxon>Bacillati</taxon>
        <taxon>Bacillota</taxon>
        <taxon>Bacilli</taxon>
        <taxon>Lactobacillales</taxon>
        <taxon>Enterococcaceae</taxon>
        <taxon>Pilibacter</taxon>
    </lineage>
</organism>
<evidence type="ECO:0000256" key="1">
    <source>
        <dbReference type="ARBA" id="ARBA00023015"/>
    </source>
</evidence>
<dbReference type="PANTHER" id="PTHR43280">
    <property type="entry name" value="ARAC-FAMILY TRANSCRIPTIONAL REGULATOR"/>
    <property type="match status" value="1"/>
</dbReference>
<dbReference type="Proteomes" id="UP000190328">
    <property type="component" value="Unassembled WGS sequence"/>
</dbReference>
<feature type="domain" description="HTH araC/xylS-type" evidence="4">
    <location>
        <begin position="175"/>
        <end position="273"/>
    </location>
</feature>
<dbReference type="SUPFAM" id="SSF46689">
    <property type="entry name" value="Homeodomain-like"/>
    <property type="match status" value="2"/>
</dbReference>
<keyword evidence="1" id="KW-0805">Transcription regulation</keyword>
<name>A0A1T4PM07_9ENTE</name>
<dbReference type="OrthoDB" id="9813413at2"/>
<dbReference type="Pfam" id="PF02311">
    <property type="entry name" value="AraC_binding"/>
    <property type="match status" value="1"/>
</dbReference>
<dbReference type="AlphaFoldDB" id="A0A1T4PM07"/>
<protein>
    <submittedName>
        <fullName evidence="5">AraC-type DNA-binding protein</fullName>
    </submittedName>
</protein>
<dbReference type="RefSeq" id="WP_078807792.1">
    <property type="nucleotide sequence ID" value="NZ_FUXI01000021.1"/>
</dbReference>
<dbReference type="PROSITE" id="PS00041">
    <property type="entry name" value="HTH_ARAC_FAMILY_1"/>
    <property type="match status" value="1"/>
</dbReference>
<dbReference type="CDD" id="cd06986">
    <property type="entry name" value="cupin_MmsR-like_N"/>
    <property type="match status" value="1"/>
</dbReference>
<dbReference type="GO" id="GO:0043565">
    <property type="term" value="F:sequence-specific DNA binding"/>
    <property type="evidence" value="ECO:0007669"/>
    <property type="project" value="InterPro"/>
</dbReference>
<evidence type="ECO:0000256" key="2">
    <source>
        <dbReference type="ARBA" id="ARBA00023125"/>
    </source>
</evidence>
<accession>A0A1T4PM07</accession>
<reference evidence="5 6" key="1">
    <citation type="submission" date="2017-02" db="EMBL/GenBank/DDBJ databases">
        <authorList>
            <person name="Peterson S.W."/>
        </authorList>
    </citation>
    <scope>NUCLEOTIDE SEQUENCE [LARGE SCALE GENOMIC DNA]</scope>
    <source>
        <strain evidence="5 6">ATCC BAA-1030</strain>
    </source>
</reference>
<dbReference type="SMART" id="SM00342">
    <property type="entry name" value="HTH_ARAC"/>
    <property type="match status" value="1"/>
</dbReference>
<gene>
    <name evidence="5" type="ORF">SAMN02745116_01866</name>
</gene>
<proteinExistence type="predicted"/>
<dbReference type="Gene3D" id="2.60.120.280">
    <property type="entry name" value="Regulatory protein AraC"/>
    <property type="match status" value="1"/>
</dbReference>
<sequence length="301" mass="35102">MEQAIYNNRKNYFFSESMKFEFCGFSKTLPMHSFGPAYRKHYILHIVLDGGGSYYVKNNSYHLTAGDMFLIRPDESTFYQADKNNPWVYCWLAFSGSEAEAIVEQSAFAKERYTLHSSQINSYVDIIKSCLTLNHETIEEELALNELLYKFFRILLIDTTHSVPSLQEEFSPLVQQTIQYVERHFDEEITVQSVALALNIDRSYLSRSFSKIMHTNLKSWILSVKLNYAAYQLFMTKKSVEEIAQMVGFHSIESFSRAYKSFTGESPLQYRKRLAKKENLGIHDKEISQLLEQQQVEKRAT</sequence>
<dbReference type="EMBL" id="FUXI01000021">
    <property type="protein sequence ID" value="SJZ92624.1"/>
    <property type="molecule type" value="Genomic_DNA"/>
</dbReference>
<evidence type="ECO:0000256" key="3">
    <source>
        <dbReference type="ARBA" id="ARBA00023163"/>
    </source>
</evidence>
<dbReference type="STRING" id="263852.SAMN02745116_01866"/>
<dbReference type="PROSITE" id="PS01124">
    <property type="entry name" value="HTH_ARAC_FAMILY_2"/>
    <property type="match status" value="1"/>
</dbReference>
<keyword evidence="6" id="KW-1185">Reference proteome</keyword>
<dbReference type="PRINTS" id="PR00032">
    <property type="entry name" value="HTHARAC"/>
</dbReference>
<dbReference type="GO" id="GO:0003700">
    <property type="term" value="F:DNA-binding transcription factor activity"/>
    <property type="evidence" value="ECO:0007669"/>
    <property type="project" value="InterPro"/>
</dbReference>
<dbReference type="InterPro" id="IPR003313">
    <property type="entry name" value="AraC-bd"/>
</dbReference>
<evidence type="ECO:0000313" key="5">
    <source>
        <dbReference type="EMBL" id="SJZ92624.1"/>
    </source>
</evidence>
<dbReference type="SUPFAM" id="SSF51215">
    <property type="entry name" value="Regulatory protein AraC"/>
    <property type="match status" value="1"/>
</dbReference>
<dbReference type="Pfam" id="PF12833">
    <property type="entry name" value="HTH_18"/>
    <property type="match status" value="1"/>
</dbReference>
<dbReference type="InterPro" id="IPR018062">
    <property type="entry name" value="HTH_AraC-typ_CS"/>
</dbReference>
<dbReference type="Gene3D" id="1.10.10.60">
    <property type="entry name" value="Homeodomain-like"/>
    <property type="match status" value="2"/>
</dbReference>
<dbReference type="InterPro" id="IPR009057">
    <property type="entry name" value="Homeodomain-like_sf"/>
</dbReference>
<evidence type="ECO:0000259" key="4">
    <source>
        <dbReference type="PROSITE" id="PS01124"/>
    </source>
</evidence>
<keyword evidence="3" id="KW-0804">Transcription</keyword>
<keyword evidence="2 5" id="KW-0238">DNA-binding</keyword>
<dbReference type="InterPro" id="IPR020449">
    <property type="entry name" value="Tscrpt_reg_AraC-type_HTH"/>
</dbReference>
<dbReference type="InterPro" id="IPR037923">
    <property type="entry name" value="HTH-like"/>
</dbReference>
<dbReference type="PANTHER" id="PTHR43280:SF2">
    <property type="entry name" value="HTH-TYPE TRANSCRIPTIONAL REGULATOR EXSA"/>
    <property type="match status" value="1"/>
</dbReference>